<dbReference type="AlphaFoldDB" id="A0ABD3GY47"/>
<proteinExistence type="predicted"/>
<name>A0ABD3GY47_9MARC</name>
<gene>
    <name evidence="1" type="ORF">R1sor_000801</name>
</gene>
<dbReference type="EMBL" id="JBJQOH010000006">
    <property type="protein sequence ID" value="KAL3682779.1"/>
    <property type="molecule type" value="Genomic_DNA"/>
</dbReference>
<organism evidence="1 2">
    <name type="scientific">Riccia sorocarpa</name>
    <dbReference type="NCBI Taxonomy" id="122646"/>
    <lineage>
        <taxon>Eukaryota</taxon>
        <taxon>Viridiplantae</taxon>
        <taxon>Streptophyta</taxon>
        <taxon>Embryophyta</taxon>
        <taxon>Marchantiophyta</taxon>
        <taxon>Marchantiopsida</taxon>
        <taxon>Marchantiidae</taxon>
        <taxon>Marchantiales</taxon>
        <taxon>Ricciaceae</taxon>
        <taxon>Riccia</taxon>
    </lineage>
</organism>
<protein>
    <submittedName>
        <fullName evidence="1">Uncharacterized protein</fullName>
    </submittedName>
</protein>
<sequence>MTDTEVPGLDCPLSALLLADDVALIERSETRLWQALQHFSDWATLWGLDIGHSKCGVLPFGAPFGPFRPFLAHDGSIPLVTDYKYLGVTFTRDITQIFTGLRVPSPSLGSKKNPGTRAARVVRPPRRTINLSELVTGRDPRMDPQQRGYQQEEGLIFVGNLLSIIERVFEEPTRATDPTGAKLIFISDSSAS</sequence>
<accession>A0ABD3GY47</accession>
<reference evidence="1 2" key="1">
    <citation type="submission" date="2024-09" db="EMBL/GenBank/DDBJ databases">
        <title>Chromosome-scale assembly of Riccia sorocarpa.</title>
        <authorList>
            <person name="Paukszto L."/>
        </authorList>
    </citation>
    <scope>NUCLEOTIDE SEQUENCE [LARGE SCALE GENOMIC DNA]</scope>
    <source>
        <strain evidence="1">LP-2024</strain>
        <tissue evidence="1">Aerial parts of the thallus</tissue>
    </source>
</reference>
<dbReference type="Proteomes" id="UP001633002">
    <property type="component" value="Unassembled WGS sequence"/>
</dbReference>
<comment type="caution">
    <text evidence="1">The sequence shown here is derived from an EMBL/GenBank/DDBJ whole genome shotgun (WGS) entry which is preliminary data.</text>
</comment>
<keyword evidence="2" id="KW-1185">Reference proteome</keyword>
<evidence type="ECO:0000313" key="2">
    <source>
        <dbReference type="Proteomes" id="UP001633002"/>
    </source>
</evidence>
<evidence type="ECO:0000313" key="1">
    <source>
        <dbReference type="EMBL" id="KAL3682779.1"/>
    </source>
</evidence>